<evidence type="ECO:0000256" key="3">
    <source>
        <dbReference type="PROSITE-ProRule" id="PRU00221"/>
    </source>
</evidence>
<evidence type="ECO:0000256" key="2">
    <source>
        <dbReference type="ARBA" id="ARBA00022737"/>
    </source>
</evidence>
<dbReference type="Proteomes" id="UP001383192">
    <property type="component" value="Unassembled WGS sequence"/>
</dbReference>
<keyword evidence="1 3" id="KW-0853">WD repeat</keyword>
<dbReference type="SMART" id="SM00320">
    <property type="entry name" value="WD40"/>
    <property type="match status" value="4"/>
</dbReference>
<proteinExistence type="predicted"/>
<dbReference type="InterPro" id="IPR050505">
    <property type="entry name" value="WDR55/POC1"/>
</dbReference>
<dbReference type="SUPFAM" id="SSF50978">
    <property type="entry name" value="WD40 repeat-like"/>
    <property type="match status" value="1"/>
</dbReference>
<dbReference type="PROSITE" id="PS50294">
    <property type="entry name" value="WD_REPEATS_REGION"/>
    <property type="match status" value="1"/>
</dbReference>
<feature type="repeat" description="WD" evidence="3">
    <location>
        <begin position="225"/>
        <end position="268"/>
    </location>
</feature>
<dbReference type="EMBL" id="JAYKXP010000043">
    <property type="protein sequence ID" value="KAK7038670.1"/>
    <property type="molecule type" value="Genomic_DNA"/>
</dbReference>
<reference evidence="5 6" key="1">
    <citation type="submission" date="2024-01" db="EMBL/GenBank/DDBJ databases">
        <title>A draft genome for a cacao thread blight-causing isolate of Paramarasmius palmivorus.</title>
        <authorList>
            <person name="Baruah I.K."/>
            <person name="Bukari Y."/>
            <person name="Amoako-Attah I."/>
            <person name="Meinhardt L.W."/>
            <person name="Bailey B.A."/>
            <person name="Cohen S.P."/>
        </authorList>
    </citation>
    <scope>NUCLEOTIDE SEQUENCE [LARGE SCALE GENOMIC DNA]</scope>
    <source>
        <strain evidence="5 6">GH-12</strain>
    </source>
</reference>
<dbReference type="InterPro" id="IPR036322">
    <property type="entry name" value="WD40_repeat_dom_sf"/>
</dbReference>
<protein>
    <recommendedName>
        <fullName evidence="7">WD40 repeat-like protein</fullName>
    </recommendedName>
</protein>
<dbReference type="InterPro" id="IPR001680">
    <property type="entry name" value="WD40_rpt"/>
</dbReference>
<keyword evidence="6" id="KW-1185">Reference proteome</keyword>
<organism evidence="5 6">
    <name type="scientific">Paramarasmius palmivorus</name>
    <dbReference type="NCBI Taxonomy" id="297713"/>
    <lineage>
        <taxon>Eukaryota</taxon>
        <taxon>Fungi</taxon>
        <taxon>Dikarya</taxon>
        <taxon>Basidiomycota</taxon>
        <taxon>Agaricomycotina</taxon>
        <taxon>Agaricomycetes</taxon>
        <taxon>Agaricomycetidae</taxon>
        <taxon>Agaricales</taxon>
        <taxon>Marasmiineae</taxon>
        <taxon>Marasmiaceae</taxon>
        <taxon>Paramarasmius</taxon>
    </lineage>
</organism>
<evidence type="ECO:0008006" key="7">
    <source>
        <dbReference type="Google" id="ProtNLM"/>
    </source>
</evidence>
<dbReference type="PANTHER" id="PTHR44019:SF8">
    <property type="entry name" value="POC1 CENTRIOLAR PROTEIN HOMOLOG"/>
    <property type="match status" value="1"/>
</dbReference>
<dbReference type="PANTHER" id="PTHR44019">
    <property type="entry name" value="WD REPEAT-CONTAINING PROTEIN 55"/>
    <property type="match status" value="1"/>
</dbReference>
<sequence>MSIDEPILIPITTIQPTFTNVVKEVYDGLIPSENIWVSQYHGTDSTHARFRVSLDEEDRQKIVFEPTNAESKKLSLGSSQSSYTVNNTTLLIPTQTYIHAEPPSRITALAVSDDKSQFAIGLLDGSGYLYPITPQSTSTPEKYPHPHTPTTQPQALVDPSIPGNRKAHKSTINALQFFPSSRVLLSAGADFAIRVFPAEPPSLSTTTTSPSNAPNTNPAHPARTLTAHTRPITSIAINPLDRGRTVLSASLDGSVRVWNVASGTEVAEKRIRHGGGGVVDMVLEGEKGRVYTAIQDGSFEVYTVDLVGVEGSASRRIFKSTRSSAGPMSTIAVSTGEAVMAVGYTSGLVSLYTIEGELETALEKPVVTFRRNTASIEGLSFLGGVEGTEEVRLGIATADGLPWIAGITLGEKVEVRVYAELTGGEIDAVRDIVALEEEVWTVCDDGVVRRYVIP</sequence>
<name>A0AAW0CKF7_9AGAR</name>
<dbReference type="PROSITE" id="PS50082">
    <property type="entry name" value="WD_REPEATS_2"/>
    <property type="match status" value="2"/>
</dbReference>
<comment type="caution">
    <text evidence="5">The sequence shown here is derived from an EMBL/GenBank/DDBJ whole genome shotgun (WGS) entry which is preliminary data.</text>
</comment>
<feature type="repeat" description="WD" evidence="3">
    <location>
        <begin position="165"/>
        <end position="206"/>
    </location>
</feature>
<accession>A0AAW0CKF7</accession>
<dbReference type="Gene3D" id="2.130.10.10">
    <property type="entry name" value="YVTN repeat-like/Quinoprotein amine dehydrogenase"/>
    <property type="match status" value="1"/>
</dbReference>
<feature type="region of interest" description="Disordered" evidence="4">
    <location>
        <begin position="135"/>
        <end position="157"/>
    </location>
</feature>
<dbReference type="InterPro" id="IPR015943">
    <property type="entry name" value="WD40/YVTN_repeat-like_dom_sf"/>
</dbReference>
<dbReference type="AlphaFoldDB" id="A0AAW0CKF7"/>
<evidence type="ECO:0000313" key="6">
    <source>
        <dbReference type="Proteomes" id="UP001383192"/>
    </source>
</evidence>
<gene>
    <name evidence="5" type="ORF">VNI00_010554</name>
</gene>
<dbReference type="Pfam" id="PF00400">
    <property type="entry name" value="WD40"/>
    <property type="match status" value="2"/>
</dbReference>
<dbReference type="PROSITE" id="PS00678">
    <property type="entry name" value="WD_REPEATS_1"/>
    <property type="match status" value="1"/>
</dbReference>
<feature type="region of interest" description="Disordered" evidence="4">
    <location>
        <begin position="202"/>
        <end position="223"/>
    </location>
</feature>
<evidence type="ECO:0000256" key="1">
    <source>
        <dbReference type="ARBA" id="ARBA00022574"/>
    </source>
</evidence>
<keyword evidence="2" id="KW-0677">Repeat</keyword>
<evidence type="ECO:0000313" key="5">
    <source>
        <dbReference type="EMBL" id="KAK7038670.1"/>
    </source>
</evidence>
<evidence type="ECO:0000256" key="4">
    <source>
        <dbReference type="SAM" id="MobiDB-lite"/>
    </source>
</evidence>
<dbReference type="InterPro" id="IPR019775">
    <property type="entry name" value="WD40_repeat_CS"/>
</dbReference>